<dbReference type="Proteomes" id="UP000468591">
    <property type="component" value="Unassembled WGS sequence"/>
</dbReference>
<dbReference type="Pfam" id="PF07362">
    <property type="entry name" value="CcdA"/>
    <property type="match status" value="1"/>
</dbReference>
<evidence type="ECO:0000313" key="2">
    <source>
        <dbReference type="EMBL" id="NEK24887.1"/>
    </source>
</evidence>
<evidence type="ECO:0000256" key="1">
    <source>
        <dbReference type="ARBA" id="ARBA00022649"/>
    </source>
</evidence>
<keyword evidence="1" id="KW-1277">Toxin-antitoxin system</keyword>
<organism evidence="2 3">
    <name type="scientific">Sulfitobacter sediminilitoris</name>
    <dbReference type="NCBI Taxonomy" id="2698830"/>
    <lineage>
        <taxon>Bacteria</taxon>
        <taxon>Pseudomonadati</taxon>
        <taxon>Pseudomonadota</taxon>
        <taxon>Alphaproteobacteria</taxon>
        <taxon>Rhodobacterales</taxon>
        <taxon>Roseobacteraceae</taxon>
        <taxon>Sulfitobacter</taxon>
    </lineage>
</organism>
<sequence>MGVQGSGKKKATNLSLDQELLKDARALGVNVSQAAEQGVSDAVRKAKAQAWLEENREAIEANNQWVDKHGLPLAKYRMFNV</sequence>
<gene>
    <name evidence="2" type="ORF">GV827_21180</name>
</gene>
<dbReference type="EMBL" id="JAABNT010000026">
    <property type="protein sequence ID" value="NEK24887.1"/>
    <property type="molecule type" value="Genomic_DNA"/>
</dbReference>
<protein>
    <submittedName>
        <fullName evidence="2">Post-segregation antitoxin CcdA</fullName>
    </submittedName>
</protein>
<comment type="caution">
    <text evidence="2">The sequence shown here is derived from an EMBL/GenBank/DDBJ whole genome shotgun (WGS) entry which is preliminary data.</text>
</comment>
<reference evidence="2 3" key="1">
    <citation type="submission" date="2020-01" db="EMBL/GenBank/DDBJ databases">
        <title>Sulfitobacter sediminilitoris sp. nov., isolated from a tidal flat.</title>
        <authorList>
            <person name="Park S."/>
            <person name="Yoon J.-H."/>
        </authorList>
    </citation>
    <scope>NUCLEOTIDE SEQUENCE [LARGE SCALE GENOMIC DNA]</scope>
    <source>
        <strain evidence="2 3">JBTF-M27</strain>
    </source>
</reference>
<dbReference type="InterPro" id="IPR009956">
    <property type="entry name" value="Post-segregation_anti-tox_CcdA"/>
</dbReference>
<accession>A0A6P0CG34</accession>
<dbReference type="AlphaFoldDB" id="A0A6P0CG34"/>
<evidence type="ECO:0000313" key="3">
    <source>
        <dbReference type="Proteomes" id="UP000468591"/>
    </source>
</evidence>
<dbReference type="RefSeq" id="WP_164355942.1">
    <property type="nucleotide sequence ID" value="NZ_JAABNT010000026.1"/>
</dbReference>
<keyword evidence="3" id="KW-1185">Reference proteome</keyword>
<name>A0A6P0CG34_9RHOB</name>
<proteinExistence type="predicted"/>